<dbReference type="SUPFAM" id="SSF109604">
    <property type="entry name" value="HD-domain/PDEase-like"/>
    <property type="match status" value="1"/>
</dbReference>
<sequence length="288" mass="32176">MATERALLLQLIEKIQNNTLVLPTLPEVAMRVRQQCQDPDCPLDQLANTIMQDPALTTRLVALANSAAFGGRVKVDSLALAVKRLGLSKTRELASAVAMHQLFYSEQERTWRWMESLWQQSVEVASCALAVLACLHDQGLQRHLNSDTLLLACLVHNIGALPLLDQWERCPALLPDEQHLSRAIQLLGPQLGKTVLENWDFPEALVEVARHGRDSAYQTPEVSYLDLVRLAAVYSRLWPTSEPLTSQLELFQRKGVLPSLDLFGMDTYFLTYNSVRASLAPQPEEAVA</sequence>
<dbReference type="PANTHER" id="PTHR33525">
    <property type="match status" value="1"/>
</dbReference>
<evidence type="ECO:0000313" key="2">
    <source>
        <dbReference type="EMBL" id="SHI11018.1"/>
    </source>
</evidence>
<dbReference type="STRING" id="299255.SAMN02745129_4210"/>
<dbReference type="Gene3D" id="1.10.3210.10">
    <property type="entry name" value="Hypothetical protein af1432"/>
    <property type="match status" value="1"/>
</dbReference>
<feature type="domain" description="HDOD" evidence="1">
    <location>
        <begin position="22"/>
        <end position="215"/>
    </location>
</feature>
<dbReference type="AlphaFoldDB" id="A0A1M5YGN2"/>
<name>A0A1M5YGN2_9GAMM</name>
<dbReference type="OrthoDB" id="598113at2"/>
<reference evidence="2 3" key="1">
    <citation type="submission" date="2016-11" db="EMBL/GenBank/DDBJ databases">
        <authorList>
            <person name="Jaros S."/>
            <person name="Januszkiewicz K."/>
            <person name="Wedrychowicz H."/>
        </authorList>
    </citation>
    <scope>NUCLEOTIDE SEQUENCE [LARGE SCALE GENOMIC DNA]</scope>
    <source>
        <strain evidence="2 3">DSM 16917</strain>
    </source>
</reference>
<dbReference type="EMBL" id="FQXG01000007">
    <property type="protein sequence ID" value="SHI11018.1"/>
    <property type="molecule type" value="Genomic_DNA"/>
</dbReference>
<accession>A0A1M5YGN2</accession>
<dbReference type="InterPro" id="IPR013976">
    <property type="entry name" value="HDOD"/>
</dbReference>
<dbReference type="PROSITE" id="PS51833">
    <property type="entry name" value="HDOD"/>
    <property type="match status" value="1"/>
</dbReference>
<dbReference type="Proteomes" id="UP000184268">
    <property type="component" value="Unassembled WGS sequence"/>
</dbReference>
<gene>
    <name evidence="2" type="ORF">SAMN02745129_4210</name>
</gene>
<dbReference type="RefSeq" id="WP_073326040.1">
    <property type="nucleotide sequence ID" value="NZ_FQXG01000007.1"/>
</dbReference>
<proteinExistence type="predicted"/>
<protein>
    <submittedName>
        <fullName evidence="2">HD-like signal output (HDOD) domain, no enzymatic activity</fullName>
    </submittedName>
</protein>
<organism evidence="2 3">
    <name type="scientific">Ferrimonas marina</name>
    <dbReference type="NCBI Taxonomy" id="299255"/>
    <lineage>
        <taxon>Bacteria</taxon>
        <taxon>Pseudomonadati</taxon>
        <taxon>Pseudomonadota</taxon>
        <taxon>Gammaproteobacteria</taxon>
        <taxon>Alteromonadales</taxon>
        <taxon>Ferrimonadaceae</taxon>
        <taxon>Ferrimonas</taxon>
    </lineage>
</organism>
<evidence type="ECO:0000313" key="3">
    <source>
        <dbReference type="Proteomes" id="UP000184268"/>
    </source>
</evidence>
<evidence type="ECO:0000259" key="1">
    <source>
        <dbReference type="PROSITE" id="PS51833"/>
    </source>
</evidence>
<keyword evidence="3" id="KW-1185">Reference proteome</keyword>
<dbReference type="InterPro" id="IPR052340">
    <property type="entry name" value="RNase_Y/CdgJ"/>
</dbReference>
<dbReference type="Pfam" id="PF08668">
    <property type="entry name" value="HDOD"/>
    <property type="match status" value="1"/>
</dbReference>
<dbReference type="PANTHER" id="PTHR33525:SF3">
    <property type="entry name" value="RIBONUCLEASE Y"/>
    <property type="match status" value="1"/>
</dbReference>